<reference evidence="2 3" key="1">
    <citation type="submission" date="2022-07" db="EMBL/GenBank/DDBJ databases">
        <title>Methylomonas rivi sp. nov., Methylomonas rosea sp. nov., Methylomonas aureus sp. nov. and Methylomonas subterranea sp. nov., four novel methanotrophs isolated from a freshwater creek and the deep terrestrial subsurface.</title>
        <authorList>
            <person name="Abin C."/>
            <person name="Sankaranarayanan K."/>
            <person name="Garner C."/>
            <person name="Sindelar R."/>
            <person name="Kotary K."/>
            <person name="Garner R."/>
            <person name="Barclay S."/>
            <person name="Lawson P."/>
            <person name="Krumholz L."/>
        </authorList>
    </citation>
    <scope>NUCLEOTIDE SEQUENCE [LARGE SCALE GENOMIC DNA]</scope>
    <source>
        <strain evidence="2 3">WSC-6</strain>
    </source>
</reference>
<keyword evidence="3" id="KW-1185">Reference proteome</keyword>
<dbReference type="RefSeq" id="WP_256616893.1">
    <property type="nucleotide sequence ID" value="NZ_JANIBK010000166.1"/>
</dbReference>
<name>A0ABT1U9D3_9GAMM</name>
<dbReference type="EMBL" id="JANIBK010000166">
    <property type="protein sequence ID" value="MCQ8130468.1"/>
    <property type="molecule type" value="Genomic_DNA"/>
</dbReference>
<feature type="transmembrane region" description="Helical" evidence="1">
    <location>
        <begin position="50"/>
        <end position="68"/>
    </location>
</feature>
<dbReference type="Proteomes" id="UP001524586">
    <property type="component" value="Unassembled WGS sequence"/>
</dbReference>
<organism evidence="2 3">
    <name type="scientific">Methylomonas rivi</name>
    <dbReference type="NCBI Taxonomy" id="2952226"/>
    <lineage>
        <taxon>Bacteria</taxon>
        <taxon>Pseudomonadati</taxon>
        <taxon>Pseudomonadota</taxon>
        <taxon>Gammaproteobacteria</taxon>
        <taxon>Methylococcales</taxon>
        <taxon>Methylococcaceae</taxon>
        <taxon>Methylomonas</taxon>
    </lineage>
</organism>
<dbReference type="Pfam" id="PF05356">
    <property type="entry name" value="Phage_Coat_B"/>
    <property type="match status" value="1"/>
</dbReference>
<sequence>MQRPEFDSDGYSLIVRPEPVFFTSRTPSQKKRVFYHLKFGVLLMKLNKKIAAGVALVSASVGSAMAAVPADVTTALGDAKTDAAAVAGLFLIAIIAIAAFKLMQRGAS</sequence>
<proteinExistence type="predicted"/>
<protein>
    <submittedName>
        <fullName evidence="2">Major capsid protein</fullName>
    </submittedName>
</protein>
<feature type="transmembrane region" description="Helical" evidence="1">
    <location>
        <begin position="83"/>
        <end position="103"/>
    </location>
</feature>
<evidence type="ECO:0000313" key="3">
    <source>
        <dbReference type="Proteomes" id="UP001524586"/>
    </source>
</evidence>
<accession>A0ABT1U9D3</accession>
<dbReference type="InterPro" id="IPR008020">
    <property type="entry name" value="G8P"/>
</dbReference>
<evidence type="ECO:0000313" key="2">
    <source>
        <dbReference type="EMBL" id="MCQ8130468.1"/>
    </source>
</evidence>
<gene>
    <name evidence="2" type="ORF">NP596_18560</name>
</gene>
<keyword evidence="1" id="KW-1133">Transmembrane helix</keyword>
<evidence type="ECO:0000256" key="1">
    <source>
        <dbReference type="SAM" id="Phobius"/>
    </source>
</evidence>
<keyword evidence="1" id="KW-0472">Membrane</keyword>
<keyword evidence="1" id="KW-0812">Transmembrane</keyword>
<comment type="caution">
    <text evidence="2">The sequence shown here is derived from an EMBL/GenBank/DDBJ whole genome shotgun (WGS) entry which is preliminary data.</text>
</comment>